<feature type="compositionally biased region" description="Low complexity" evidence="7">
    <location>
        <begin position="304"/>
        <end position="322"/>
    </location>
</feature>
<dbReference type="InterPro" id="IPR030456">
    <property type="entry name" value="TF_fork_head_CS_2"/>
</dbReference>
<evidence type="ECO:0000256" key="1">
    <source>
        <dbReference type="ARBA" id="ARBA00004123"/>
    </source>
</evidence>
<dbReference type="PROSITE" id="PS00658">
    <property type="entry name" value="FORK_HEAD_2"/>
    <property type="match status" value="1"/>
</dbReference>
<feature type="compositionally biased region" description="Basic and acidic residues" evidence="7">
    <location>
        <begin position="16"/>
        <end position="29"/>
    </location>
</feature>
<feature type="compositionally biased region" description="Polar residues" evidence="7">
    <location>
        <begin position="323"/>
        <end position="334"/>
    </location>
</feature>
<evidence type="ECO:0000313" key="9">
    <source>
        <dbReference type="EMBL" id="CAK8698430.1"/>
    </source>
</evidence>
<feature type="compositionally biased region" description="Polar residues" evidence="7">
    <location>
        <begin position="510"/>
        <end position="526"/>
    </location>
</feature>
<feature type="compositionally biased region" description="Low complexity" evidence="7">
    <location>
        <begin position="278"/>
        <end position="289"/>
    </location>
</feature>
<evidence type="ECO:0000256" key="5">
    <source>
        <dbReference type="ARBA" id="ARBA00023242"/>
    </source>
</evidence>
<comment type="caution">
    <text evidence="9">The sequence shown here is derived from an EMBL/GenBank/DDBJ whole genome shotgun (WGS) entry which is preliminary data.</text>
</comment>
<dbReference type="SMART" id="SM00339">
    <property type="entry name" value="FH"/>
    <property type="match status" value="1"/>
</dbReference>
<dbReference type="CDD" id="cd20024">
    <property type="entry name" value="FH_FOXJ2-like"/>
    <property type="match status" value="1"/>
</dbReference>
<evidence type="ECO:0000256" key="3">
    <source>
        <dbReference type="ARBA" id="ARBA00023125"/>
    </source>
</evidence>
<feature type="compositionally biased region" description="Polar residues" evidence="7">
    <location>
        <begin position="268"/>
        <end position="277"/>
    </location>
</feature>
<dbReference type="InterPro" id="IPR001766">
    <property type="entry name" value="Fork_head_dom"/>
</dbReference>
<dbReference type="SUPFAM" id="SSF46785">
    <property type="entry name" value="Winged helix' DNA-binding domain"/>
    <property type="match status" value="1"/>
</dbReference>
<evidence type="ECO:0000256" key="7">
    <source>
        <dbReference type="SAM" id="MobiDB-lite"/>
    </source>
</evidence>
<evidence type="ECO:0000259" key="8">
    <source>
        <dbReference type="PROSITE" id="PS50039"/>
    </source>
</evidence>
<keyword evidence="4" id="KW-0804">Transcription</keyword>
<reference evidence="9 10" key="1">
    <citation type="submission" date="2024-02" db="EMBL/GenBank/DDBJ databases">
        <authorList>
            <person name="Daric V."/>
            <person name="Darras S."/>
        </authorList>
    </citation>
    <scope>NUCLEOTIDE SEQUENCE [LARGE SCALE GENOMIC DNA]</scope>
</reference>
<feature type="region of interest" description="Disordered" evidence="7">
    <location>
        <begin position="1"/>
        <end position="30"/>
    </location>
</feature>
<dbReference type="PANTHER" id="PTHR46078:SF2">
    <property type="entry name" value="FORK-HEAD DOMAIN-CONTAINING PROTEIN"/>
    <property type="match status" value="1"/>
</dbReference>
<gene>
    <name evidence="9" type="ORF">CVLEPA_LOCUS31873</name>
</gene>
<evidence type="ECO:0000256" key="6">
    <source>
        <dbReference type="PROSITE-ProRule" id="PRU00089"/>
    </source>
</evidence>
<feature type="region of interest" description="Disordered" evidence="7">
    <location>
        <begin position="146"/>
        <end position="169"/>
    </location>
</feature>
<dbReference type="InterPro" id="IPR018122">
    <property type="entry name" value="TF_fork_head_CS_1"/>
</dbReference>
<evidence type="ECO:0000313" key="10">
    <source>
        <dbReference type="Proteomes" id="UP001642483"/>
    </source>
</evidence>
<dbReference type="PRINTS" id="PR00053">
    <property type="entry name" value="FORKHEAD"/>
</dbReference>
<name>A0ABP0H7C4_CLALP</name>
<feature type="region of interest" description="Disordered" evidence="7">
    <location>
        <begin position="268"/>
        <end position="334"/>
    </location>
</feature>
<organism evidence="9 10">
    <name type="scientific">Clavelina lepadiformis</name>
    <name type="common">Light-bulb sea squirt</name>
    <name type="synonym">Ascidia lepadiformis</name>
    <dbReference type="NCBI Taxonomy" id="159417"/>
    <lineage>
        <taxon>Eukaryota</taxon>
        <taxon>Metazoa</taxon>
        <taxon>Chordata</taxon>
        <taxon>Tunicata</taxon>
        <taxon>Ascidiacea</taxon>
        <taxon>Aplousobranchia</taxon>
        <taxon>Clavelinidae</taxon>
        <taxon>Clavelina</taxon>
    </lineage>
</organism>
<comment type="subcellular location">
    <subcellularLocation>
        <location evidence="1 6">Nucleus</location>
    </subcellularLocation>
</comment>
<evidence type="ECO:0000256" key="4">
    <source>
        <dbReference type="ARBA" id="ARBA00023163"/>
    </source>
</evidence>
<feature type="region of interest" description="Disordered" evidence="7">
    <location>
        <begin position="457"/>
        <end position="480"/>
    </location>
</feature>
<protein>
    <recommendedName>
        <fullName evidence="8">Fork-head domain-containing protein</fullName>
    </recommendedName>
</protein>
<keyword evidence="10" id="KW-1185">Reference proteome</keyword>
<dbReference type="PANTHER" id="PTHR46078">
    <property type="entry name" value="FORKHEAD BOX PROTEIN J2 FAMILY MEMBER"/>
    <property type="match status" value="1"/>
</dbReference>
<dbReference type="PROSITE" id="PS00657">
    <property type="entry name" value="FORK_HEAD_1"/>
    <property type="match status" value="1"/>
</dbReference>
<feature type="region of interest" description="Disordered" evidence="7">
    <location>
        <begin position="42"/>
        <end position="76"/>
    </location>
</feature>
<accession>A0ABP0H7C4</accession>
<dbReference type="Pfam" id="PF00250">
    <property type="entry name" value="Forkhead"/>
    <property type="match status" value="1"/>
</dbReference>
<evidence type="ECO:0000256" key="2">
    <source>
        <dbReference type="ARBA" id="ARBA00023015"/>
    </source>
</evidence>
<feature type="region of interest" description="Disordered" evidence="7">
    <location>
        <begin position="202"/>
        <end position="242"/>
    </location>
</feature>
<proteinExistence type="predicted"/>
<feature type="compositionally biased region" description="Polar residues" evidence="7">
    <location>
        <begin position="1"/>
        <end position="13"/>
    </location>
</feature>
<dbReference type="Proteomes" id="UP001642483">
    <property type="component" value="Unassembled WGS sequence"/>
</dbReference>
<dbReference type="Gene3D" id="1.10.10.10">
    <property type="entry name" value="Winged helix-like DNA-binding domain superfamily/Winged helix DNA-binding domain"/>
    <property type="match status" value="1"/>
</dbReference>
<keyword evidence="5 6" id="KW-0539">Nucleus</keyword>
<feature type="region of interest" description="Disordered" evidence="7">
    <location>
        <begin position="500"/>
        <end position="553"/>
    </location>
</feature>
<sequence length="561" mass="62426">MTACMTTIHNMNNAMREPESKKKRSDLERSLTSMDWLTRLNVRSMTADGKTERDTKDGRKSTDDSESGDSPKDGKPPYSYANLITFAIKSSGKKKMTLSEIYAWICENFPYYKDAGSGWKNSIRHNLSLNKCFMKVARSKDDPGKGSYWAIDSSPPDEPIPRGLKRKRRSDELIYDDNASFQGSPGNGSIPPHIIRGMQDYTTIGSPQHQGPVPCLSSTPLNHSHVSSVSHDHSSANENQSFSTSLDGLEDLGASFRSIYRSVFQPSLAQDDSSTPDSRSLMNNSRNSSCAFSPAANGSDIGRSESSASIHNFSHSTSSTNSYNQYPNMGHTGSMNHTQNNYLQVPDPHNTRLSHRNANHMGNTATLNEINKASASASASGLNFDWSNNVESLRQSCRMAQSYNWSEVDFSQYQDLVQNMQMAEQKDWVLDQQSMVDLCGSLNSFFKQTGCFSNQSHSLSHHSLHSNHSSHGQPTLSGLPYRVSLPSLNLNHPVTTANQQFHQTNRHRSSNGTSQGASLNEQQVRQGQVHMMPPPRYNPAQHQQPQEPEEIDDTFDWDAIC</sequence>
<keyword evidence="3 6" id="KW-0238">DNA-binding</keyword>
<feature type="domain" description="Fork-head" evidence="8">
    <location>
        <begin position="75"/>
        <end position="170"/>
    </location>
</feature>
<keyword evidence="2" id="KW-0805">Transcription regulation</keyword>
<dbReference type="InterPro" id="IPR036390">
    <property type="entry name" value="WH_DNA-bd_sf"/>
</dbReference>
<dbReference type="InterPro" id="IPR036388">
    <property type="entry name" value="WH-like_DNA-bd_sf"/>
</dbReference>
<dbReference type="InterPro" id="IPR045912">
    <property type="entry name" value="FOXJ2/3-like"/>
</dbReference>
<feature type="compositionally biased region" description="Basic and acidic residues" evidence="7">
    <location>
        <begin position="49"/>
        <end position="75"/>
    </location>
</feature>
<dbReference type="PROSITE" id="PS50039">
    <property type="entry name" value="FORK_HEAD_3"/>
    <property type="match status" value="1"/>
</dbReference>
<feature type="DNA-binding region" description="Fork-head" evidence="6">
    <location>
        <begin position="75"/>
        <end position="170"/>
    </location>
</feature>
<dbReference type="EMBL" id="CAWYQH010000174">
    <property type="protein sequence ID" value="CAK8698430.1"/>
    <property type="molecule type" value="Genomic_DNA"/>
</dbReference>